<dbReference type="HAMAP" id="MF_01341">
    <property type="entry name" value="Ribosomal_uL15"/>
    <property type="match status" value="1"/>
</dbReference>
<evidence type="ECO:0000256" key="5">
    <source>
        <dbReference type="SAM" id="MobiDB-lite"/>
    </source>
</evidence>
<dbReference type="GO" id="GO:0006412">
    <property type="term" value="P:translation"/>
    <property type="evidence" value="ECO:0007669"/>
    <property type="project" value="UniProtKB-UniRule"/>
</dbReference>
<evidence type="ECO:0000256" key="1">
    <source>
        <dbReference type="ARBA" id="ARBA00007320"/>
    </source>
</evidence>
<evidence type="ECO:0000256" key="3">
    <source>
        <dbReference type="ARBA" id="ARBA00023274"/>
    </source>
</evidence>
<protein>
    <recommendedName>
        <fullName evidence="4">Large ribosomal subunit protein uL15</fullName>
    </recommendedName>
</protein>
<dbReference type="GO" id="GO:0003735">
    <property type="term" value="F:structural constituent of ribosome"/>
    <property type="evidence" value="ECO:0007669"/>
    <property type="project" value="InterPro"/>
</dbReference>
<dbReference type="InterPro" id="IPR030878">
    <property type="entry name" value="Ribosomal_uL15"/>
</dbReference>
<feature type="domain" description="Large ribosomal subunit protein uL15/eL18" evidence="6">
    <location>
        <begin position="72"/>
        <end position="140"/>
    </location>
</feature>
<accession>A0A1J4XUR4</accession>
<evidence type="ECO:0000256" key="2">
    <source>
        <dbReference type="ARBA" id="ARBA00022980"/>
    </source>
</evidence>
<dbReference type="NCBIfam" id="TIGR01071">
    <property type="entry name" value="rplO_bact"/>
    <property type="match status" value="1"/>
</dbReference>
<dbReference type="EMBL" id="MNWX01000017">
    <property type="protein sequence ID" value="OIO65490.1"/>
    <property type="molecule type" value="Genomic_DNA"/>
</dbReference>
<dbReference type="Gene3D" id="3.100.10.10">
    <property type="match status" value="1"/>
</dbReference>
<dbReference type="PANTHER" id="PTHR12934:SF11">
    <property type="entry name" value="LARGE RIBOSOMAL SUBUNIT PROTEIN UL15M"/>
    <property type="match status" value="1"/>
</dbReference>
<keyword evidence="3 4" id="KW-0687">Ribonucleoprotein</keyword>
<dbReference type="GO" id="GO:0019843">
    <property type="term" value="F:rRNA binding"/>
    <property type="evidence" value="ECO:0007669"/>
    <property type="project" value="UniProtKB-UniRule"/>
</dbReference>
<feature type="region of interest" description="Disordered" evidence="5">
    <location>
        <begin position="1"/>
        <end position="44"/>
    </location>
</feature>
<keyword evidence="4" id="KW-0694">RNA-binding</keyword>
<comment type="subunit">
    <text evidence="4">Part of the 50S ribosomal subunit.</text>
</comment>
<keyword evidence="2 4" id="KW-0689">Ribosomal protein</keyword>
<proteinExistence type="inferred from homology"/>
<evidence type="ECO:0000313" key="7">
    <source>
        <dbReference type="EMBL" id="OIO65490.1"/>
    </source>
</evidence>
<evidence type="ECO:0000313" key="8">
    <source>
        <dbReference type="Proteomes" id="UP000182693"/>
    </source>
</evidence>
<dbReference type="InterPro" id="IPR036227">
    <property type="entry name" value="Ribosomal_uL15/eL18_sf"/>
</dbReference>
<comment type="caution">
    <text evidence="7">The sequence shown here is derived from an EMBL/GenBank/DDBJ whole genome shotgun (WGS) entry which is preliminary data.</text>
</comment>
<dbReference type="PANTHER" id="PTHR12934">
    <property type="entry name" value="50S RIBOSOMAL PROTEIN L15"/>
    <property type="match status" value="1"/>
</dbReference>
<dbReference type="GO" id="GO:0015934">
    <property type="term" value="C:large ribosomal subunit"/>
    <property type="evidence" value="ECO:0007669"/>
    <property type="project" value="InterPro"/>
</dbReference>
<dbReference type="SUPFAM" id="SSF52080">
    <property type="entry name" value="Ribosomal proteins L15p and L18e"/>
    <property type="match status" value="1"/>
</dbReference>
<dbReference type="Pfam" id="PF00828">
    <property type="entry name" value="Ribosomal_L27A"/>
    <property type="match status" value="1"/>
</dbReference>
<organism evidence="7 8">
    <name type="scientific">Candidatus Wolfebacteria bacterium CG1_02_39_135</name>
    <dbReference type="NCBI Taxonomy" id="1805425"/>
    <lineage>
        <taxon>Bacteria</taxon>
        <taxon>Candidatus Wolfeibacteriota</taxon>
    </lineage>
</organism>
<name>A0A1J4XUR4_9BACT</name>
<comment type="function">
    <text evidence="4">Binds to the 23S rRNA.</text>
</comment>
<dbReference type="AlphaFoldDB" id="A0A1J4XUR4"/>
<feature type="compositionally biased region" description="Basic residues" evidence="5">
    <location>
        <begin position="33"/>
        <end position="43"/>
    </location>
</feature>
<feature type="compositionally biased region" description="Basic residues" evidence="5">
    <location>
        <begin position="10"/>
        <end position="23"/>
    </location>
</feature>
<keyword evidence="4" id="KW-0699">rRNA-binding</keyword>
<evidence type="ECO:0000256" key="4">
    <source>
        <dbReference type="HAMAP-Rule" id="MF_01341"/>
    </source>
</evidence>
<dbReference type="InterPro" id="IPR005749">
    <property type="entry name" value="Ribosomal_uL15_bac-type"/>
</dbReference>
<gene>
    <name evidence="4" type="primary">rplO</name>
    <name evidence="7" type="ORF">AUJ30_00935</name>
</gene>
<dbReference type="Proteomes" id="UP000182693">
    <property type="component" value="Unassembled WGS sequence"/>
</dbReference>
<dbReference type="STRING" id="1805425.AUJ30_00935"/>
<comment type="similarity">
    <text evidence="1 4">Belongs to the universal ribosomal protein uL15 family.</text>
</comment>
<dbReference type="InterPro" id="IPR021131">
    <property type="entry name" value="Ribosomal_uL15/eL18"/>
</dbReference>
<evidence type="ECO:0000259" key="6">
    <source>
        <dbReference type="Pfam" id="PF00828"/>
    </source>
</evidence>
<sequence>MQLHQLQPRYKNKTKKRIGRGGKRGTYSGRGQKGQKSRAGHRIRPAERDLIQRLPKLRGFKFKPLKSKPLIINIGNLAAKVKSNIINRQTLLEAGLIGKSDRKIKILGPKKGEIKQAFQIEGLEVSKKLRKAIEASGGRVS</sequence>
<reference evidence="7 8" key="1">
    <citation type="journal article" date="2016" name="Environ. Microbiol.">
        <title>Genomic resolution of a cold subsurface aquifer community provides metabolic insights for novel microbes adapted to high CO concentrations.</title>
        <authorList>
            <person name="Probst A.J."/>
            <person name="Castelle C.J."/>
            <person name="Singh A."/>
            <person name="Brown C.T."/>
            <person name="Anantharaman K."/>
            <person name="Sharon I."/>
            <person name="Hug L.A."/>
            <person name="Burstein D."/>
            <person name="Emerson J.B."/>
            <person name="Thomas B.C."/>
            <person name="Banfield J.F."/>
        </authorList>
    </citation>
    <scope>NUCLEOTIDE SEQUENCE [LARGE SCALE GENOMIC DNA]</scope>
    <source>
        <strain evidence="7">CG1_02_39_135</strain>
    </source>
</reference>